<dbReference type="InterPro" id="IPR001763">
    <property type="entry name" value="Rhodanese-like_dom"/>
</dbReference>
<keyword evidence="4" id="KW-1185">Reference proteome</keyword>
<sequence>MDFARESDSSSVAKWQHRRNRTAVTRVAPHLARPRLTQRVLITVATMLATTTRASTARPARASNRASKRVASKASSTVAAIDGKKAAIVVGVPAGLVAFAPIPAALAAADKDAIESFVSSVDDSVNAVVGVFARASDAATTARDALSPAIDRLAPLVEEAVKDATPFVSSATEEVSKATKQAAPLVKKNVDLVEKSIGGGVDSALRAASSSAKSAGVDVDFSSAARGVSSAVERVVPAFADALDTTLDAARALDGATLTAVVATGAVLFATSPLWVGPLAKTARGYAGDVSAVAAFDDVREGALLVDVRDGAAQDRGVPEVRGGSVVVVETEQVGARGKLEIDALALIVASLKKANKGKKIIVMGPKAVPVAIALSSRGFGNVFVMEGGFDKRRGWLESGLPTN</sequence>
<dbReference type="Gene3D" id="3.40.250.10">
    <property type="entry name" value="Rhodanese-like domain"/>
    <property type="match status" value="1"/>
</dbReference>
<dbReference type="PANTHER" id="PTHR34209:SF1">
    <property type="entry name" value="CALCIUM SENSING RECEPTOR, CHLOROPLASTIC"/>
    <property type="match status" value="1"/>
</dbReference>
<organism evidence="4">
    <name type="scientific">Micromonas pusilla (strain CCMP1545)</name>
    <name type="common">Picoplanktonic green alga</name>
    <dbReference type="NCBI Taxonomy" id="564608"/>
    <lineage>
        <taxon>Eukaryota</taxon>
        <taxon>Viridiplantae</taxon>
        <taxon>Chlorophyta</taxon>
        <taxon>Mamiellophyceae</taxon>
        <taxon>Mamiellales</taxon>
        <taxon>Mamiellaceae</taxon>
        <taxon>Micromonas</taxon>
    </lineage>
</organism>
<proteinExistence type="predicted"/>
<evidence type="ECO:0000313" key="4">
    <source>
        <dbReference type="Proteomes" id="UP000001876"/>
    </source>
</evidence>
<evidence type="ECO:0000256" key="1">
    <source>
        <dbReference type="SAM" id="MobiDB-lite"/>
    </source>
</evidence>
<evidence type="ECO:0000313" key="3">
    <source>
        <dbReference type="EMBL" id="EEH54543.1"/>
    </source>
</evidence>
<feature type="region of interest" description="Disordered" evidence="1">
    <location>
        <begin position="1"/>
        <end position="20"/>
    </location>
</feature>
<evidence type="ECO:0000259" key="2">
    <source>
        <dbReference type="PROSITE" id="PS50206"/>
    </source>
</evidence>
<dbReference type="GeneID" id="9686591"/>
<dbReference type="EMBL" id="GG663743">
    <property type="protein sequence ID" value="EEH54543.1"/>
    <property type="molecule type" value="Genomic_DNA"/>
</dbReference>
<dbReference type="AlphaFoldDB" id="C1MZ45"/>
<dbReference type="GO" id="GO:0071277">
    <property type="term" value="P:cellular response to calcium ion"/>
    <property type="evidence" value="ECO:0007669"/>
    <property type="project" value="InterPro"/>
</dbReference>
<dbReference type="CDD" id="cd00158">
    <property type="entry name" value="RHOD"/>
    <property type="match status" value="1"/>
</dbReference>
<dbReference type="GO" id="GO:0090333">
    <property type="term" value="P:regulation of stomatal closure"/>
    <property type="evidence" value="ECO:0007669"/>
    <property type="project" value="InterPro"/>
</dbReference>
<dbReference type="InterPro" id="IPR044690">
    <property type="entry name" value="CAS_plant"/>
</dbReference>
<accession>C1MZ45</accession>
<dbReference type="STRING" id="564608.C1MZ45"/>
<protein>
    <submittedName>
        <fullName evidence="3">Predicted protein</fullName>
    </submittedName>
</protein>
<gene>
    <name evidence="3" type="ORF">MICPUCDRAFT_60598</name>
</gene>
<dbReference type="PROSITE" id="PS50206">
    <property type="entry name" value="RHODANESE_3"/>
    <property type="match status" value="1"/>
</dbReference>
<feature type="domain" description="Rhodanese" evidence="2">
    <location>
        <begin position="299"/>
        <end position="399"/>
    </location>
</feature>
<dbReference type="Proteomes" id="UP000001876">
    <property type="component" value="Unassembled WGS sequence"/>
</dbReference>
<dbReference type="RefSeq" id="XP_003060893.1">
    <property type="nucleotide sequence ID" value="XM_003060847.1"/>
</dbReference>
<reference evidence="3 4" key="1">
    <citation type="journal article" date="2009" name="Science">
        <title>Green evolution and dynamic adaptations revealed by genomes of the marine picoeukaryotes Micromonas.</title>
        <authorList>
            <person name="Worden A.Z."/>
            <person name="Lee J.H."/>
            <person name="Mock T."/>
            <person name="Rouze P."/>
            <person name="Simmons M.P."/>
            <person name="Aerts A.L."/>
            <person name="Allen A.E."/>
            <person name="Cuvelier M.L."/>
            <person name="Derelle E."/>
            <person name="Everett M.V."/>
            <person name="Foulon E."/>
            <person name="Grimwood J."/>
            <person name="Gundlach H."/>
            <person name="Henrissat B."/>
            <person name="Napoli C."/>
            <person name="McDonald S.M."/>
            <person name="Parker M.S."/>
            <person name="Rombauts S."/>
            <person name="Salamov A."/>
            <person name="Von Dassow P."/>
            <person name="Badger J.H."/>
            <person name="Coutinho P.M."/>
            <person name="Demir E."/>
            <person name="Dubchak I."/>
            <person name="Gentemann C."/>
            <person name="Eikrem W."/>
            <person name="Gready J.E."/>
            <person name="John U."/>
            <person name="Lanier W."/>
            <person name="Lindquist E.A."/>
            <person name="Lucas S."/>
            <person name="Mayer K.F."/>
            <person name="Moreau H."/>
            <person name="Not F."/>
            <person name="Otillar R."/>
            <person name="Panaud O."/>
            <person name="Pangilinan J."/>
            <person name="Paulsen I."/>
            <person name="Piegu B."/>
            <person name="Poliakov A."/>
            <person name="Robbens S."/>
            <person name="Schmutz J."/>
            <person name="Toulza E."/>
            <person name="Wyss T."/>
            <person name="Zelensky A."/>
            <person name="Zhou K."/>
            <person name="Armbrust E.V."/>
            <person name="Bhattacharya D."/>
            <person name="Goodenough U.W."/>
            <person name="Van de Peer Y."/>
            <person name="Grigoriev I.V."/>
        </authorList>
    </citation>
    <scope>NUCLEOTIDE SEQUENCE [LARGE SCALE GENOMIC DNA]</scope>
    <source>
        <strain evidence="3 4">CCMP1545</strain>
    </source>
</reference>
<dbReference type="GO" id="GO:0009704">
    <property type="term" value="P:de-etiolation"/>
    <property type="evidence" value="ECO:0007669"/>
    <property type="project" value="InterPro"/>
</dbReference>
<dbReference type="SUPFAM" id="SSF52821">
    <property type="entry name" value="Rhodanese/Cell cycle control phosphatase"/>
    <property type="match status" value="1"/>
</dbReference>
<name>C1MZ45_MICPC</name>
<dbReference type="InterPro" id="IPR036873">
    <property type="entry name" value="Rhodanese-like_dom_sf"/>
</dbReference>
<dbReference type="OrthoDB" id="2015023at2759"/>
<dbReference type="KEGG" id="mpp:MICPUCDRAFT_60598"/>
<dbReference type="PANTHER" id="PTHR34209">
    <property type="entry name" value="RHODANESE/CELL CYCLE CONTROL PHOSPHATASE SUPERFAMILY PROTEIN"/>
    <property type="match status" value="1"/>
</dbReference>